<dbReference type="OrthoDB" id="3213819at2"/>
<proteinExistence type="predicted"/>
<dbReference type="Pfam" id="PF12028">
    <property type="entry name" value="DUF3515"/>
    <property type="match status" value="1"/>
</dbReference>
<dbReference type="PROSITE" id="PS51257">
    <property type="entry name" value="PROKAR_LIPOPROTEIN"/>
    <property type="match status" value="1"/>
</dbReference>
<dbReference type="Proteomes" id="UP000215005">
    <property type="component" value="Chromosome"/>
</dbReference>
<gene>
    <name evidence="2" type="ORF">CDO52_08755</name>
</gene>
<dbReference type="AlphaFoldDB" id="A0A223S408"/>
<dbReference type="EMBL" id="CP022753">
    <property type="protein sequence ID" value="ASU82862.1"/>
    <property type="molecule type" value="Genomic_DNA"/>
</dbReference>
<name>A0A223S408_9ACTN</name>
<organism evidence="2 3">
    <name type="scientific">Nocardiopsis gilva YIM 90087</name>
    <dbReference type="NCBI Taxonomy" id="1235441"/>
    <lineage>
        <taxon>Bacteria</taxon>
        <taxon>Bacillati</taxon>
        <taxon>Actinomycetota</taxon>
        <taxon>Actinomycetes</taxon>
        <taxon>Streptosporangiales</taxon>
        <taxon>Nocardiopsidaceae</taxon>
        <taxon>Nocardiopsis</taxon>
    </lineage>
</organism>
<keyword evidence="3" id="KW-1185">Reference proteome</keyword>
<evidence type="ECO:0000313" key="3">
    <source>
        <dbReference type="Proteomes" id="UP000215005"/>
    </source>
</evidence>
<feature type="chain" id="PRO_5038523749" evidence="1">
    <location>
        <begin position="20"/>
        <end position="158"/>
    </location>
</feature>
<feature type="signal peptide" evidence="1">
    <location>
        <begin position="1"/>
        <end position="19"/>
    </location>
</feature>
<dbReference type="InterPro" id="IPR021903">
    <property type="entry name" value="DUF3515"/>
</dbReference>
<keyword evidence="1" id="KW-0732">Signal</keyword>
<evidence type="ECO:0000256" key="1">
    <source>
        <dbReference type="SAM" id="SignalP"/>
    </source>
</evidence>
<dbReference type="RefSeq" id="WP_033299431.1">
    <property type="nucleotide sequence ID" value="NZ_ANBG01000074.1"/>
</dbReference>
<protein>
    <submittedName>
        <fullName evidence="2">DUF3515 domain-containing protein</fullName>
    </submittedName>
</protein>
<evidence type="ECO:0000313" key="2">
    <source>
        <dbReference type="EMBL" id="ASU82862.1"/>
    </source>
</evidence>
<dbReference type="KEGG" id="ngv:CDO52_08755"/>
<accession>A0A223S408</accession>
<sequence length="158" mass="16582">MRRAATVSRAVAVFAPALALLAGCTGGAVEVPEPTPGKKAAELCRALVKRAPETLFDQNRVDVDPASDFVAAWGDPPIALRCGVDRPSALRPDSELMVVNDIAWLPEPADQPNLFTAVGREAYVELSLPPSYGAPAEGLVAISDLINDEVPALPDGEL</sequence>
<reference evidence="2 3" key="1">
    <citation type="submission" date="2017-08" db="EMBL/GenBank/DDBJ databases">
        <title>The complete genome sequence of Nocardiopsis gilva YIM 90087.</title>
        <authorList>
            <person name="Yin M."/>
            <person name="Tang S."/>
        </authorList>
    </citation>
    <scope>NUCLEOTIDE SEQUENCE [LARGE SCALE GENOMIC DNA]</scope>
    <source>
        <strain evidence="2 3">YIM 90087</strain>
    </source>
</reference>